<organism evidence="2 3">
    <name type="scientific">Phialocephala subalpina</name>
    <dbReference type="NCBI Taxonomy" id="576137"/>
    <lineage>
        <taxon>Eukaryota</taxon>
        <taxon>Fungi</taxon>
        <taxon>Dikarya</taxon>
        <taxon>Ascomycota</taxon>
        <taxon>Pezizomycotina</taxon>
        <taxon>Leotiomycetes</taxon>
        <taxon>Helotiales</taxon>
        <taxon>Mollisiaceae</taxon>
        <taxon>Phialocephala</taxon>
        <taxon>Phialocephala fortinii species complex</taxon>
    </lineage>
</organism>
<dbReference type="Pfam" id="PF11951">
    <property type="entry name" value="Fungal_trans_2"/>
    <property type="match status" value="1"/>
</dbReference>
<name>A0A1L7WYQ4_9HELO</name>
<evidence type="ECO:0000313" key="2">
    <source>
        <dbReference type="EMBL" id="CZR57896.1"/>
    </source>
</evidence>
<dbReference type="EMBL" id="FJOG01000011">
    <property type="protein sequence ID" value="CZR57896.1"/>
    <property type="molecule type" value="Genomic_DNA"/>
</dbReference>
<dbReference type="OrthoDB" id="5126878at2759"/>
<keyword evidence="3" id="KW-1185">Reference proteome</keyword>
<evidence type="ECO:0000256" key="1">
    <source>
        <dbReference type="SAM" id="MobiDB-lite"/>
    </source>
</evidence>
<feature type="compositionally biased region" description="Basic and acidic residues" evidence="1">
    <location>
        <begin position="82"/>
        <end position="101"/>
    </location>
</feature>
<dbReference type="STRING" id="576137.A0A1L7WYQ4"/>
<feature type="region of interest" description="Disordered" evidence="1">
    <location>
        <begin position="485"/>
        <end position="509"/>
    </location>
</feature>
<proteinExistence type="predicted"/>
<dbReference type="PANTHER" id="PTHR38111">
    <property type="entry name" value="ZN(2)-C6 FUNGAL-TYPE DOMAIN-CONTAINING PROTEIN-RELATED"/>
    <property type="match status" value="1"/>
</dbReference>
<evidence type="ECO:0000313" key="3">
    <source>
        <dbReference type="Proteomes" id="UP000184330"/>
    </source>
</evidence>
<dbReference type="AlphaFoldDB" id="A0A1L7WYQ4"/>
<reference evidence="2 3" key="1">
    <citation type="submission" date="2016-03" db="EMBL/GenBank/DDBJ databases">
        <authorList>
            <person name="Ploux O."/>
        </authorList>
    </citation>
    <scope>NUCLEOTIDE SEQUENCE [LARGE SCALE GENOMIC DNA]</scope>
    <source>
        <strain evidence="2 3">UAMH 11012</strain>
    </source>
</reference>
<accession>A0A1L7WYQ4</accession>
<feature type="compositionally biased region" description="Basic and acidic residues" evidence="1">
    <location>
        <begin position="497"/>
        <end position="509"/>
    </location>
</feature>
<protein>
    <submittedName>
        <fullName evidence="2">Uncharacterized protein</fullName>
    </submittedName>
</protein>
<gene>
    <name evidence="2" type="ORF">PAC_07785</name>
</gene>
<dbReference type="InterPro" id="IPR053178">
    <property type="entry name" value="Osmoadaptation_assoc"/>
</dbReference>
<feature type="region of interest" description="Disordered" evidence="1">
    <location>
        <begin position="42"/>
        <end position="101"/>
    </location>
</feature>
<dbReference type="InterPro" id="IPR021858">
    <property type="entry name" value="Fun_TF"/>
</dbReference>
<dbReference type="PANTHER" id="PTHR38111:SF6">
    <property type="entry name" value="FINGER DOMAIN PROTEIN, PUTATIVE (AFU_ORTHOLOGUE AFUA_8G01940)-RELATED"/>
    <property type="match status" value="1"/>
</dbReference>
<sequence>MPNPTPAIEFQFVNSTITSPTVPQDAEVRALIRKQAMKKASLARKRDGNYGKHNLRQYPVFVHDDKGSSSSGSSSSPDNVWEDGRELGIRDPRPVVKDGSKNTKNTEAVVHMNKDTRKAVAERHRWLKKMANLETIPQCLSADGYELKSMKSDFDILDLSTLATLHIGRAVRAALAQNPYLLLNQLRTHKRWSYLSFLPTRYEHIKCLRDATDCVIARARQIITPNRNWEAAVIAFYVRALDSLQKALDSPTQRYQPEVLCATEILALYEMLDPSGETAWVRHSAGAAKLIHLRGPKSYNTEFEKALFLAQTVPIMTECLLKNERCFLEKPEWQAVWTSVIDPTAIISDRSEAVVTLLMNKCQIPGCGVDVTEIIAAETPPSQEYIEQIIVKIRQLRQNFLNWNKKYESIIADCPAMYPGSANHDSHFREIDVTEIIAAETPPSQEYIEQIIVKIRQLRQNFLNWNKKYESIIADCPAMYPGSANHDSHSAGTLEGRSSDWADDTNSRT</sequence>
<dbReference type="Proteomes" id="UP000184330">
    <property type="component" value="Unassembled WGS sequence"/>
</dbReference>